<comment type="function">
    <text evidence="11 12">Key component of the proton channel; it plays a direct role in the translocation of protons across the membrane.</text>
</comment>
<evidence type="ECO:0000256" key="9">
    <source>
        <dbReference type="ARBA" id="ARBA00023136"/>
    </source>
</evidence>
<evidence type="ECO:0000256" key="12">
    <source>
        <dbReference type="RuleBase" id="RU000483"/>
    </source>
</evidence>
<evidence type="ECO:0000256" key="6">
    <source>
        <dbReference type="ARBA" id="ARBA00022781"/>
    </source>
</evidence>
<dbReference type="InterPro" id="IPR000568">
    <property type="entry name" value="ATP_synth_F0_asu"/>
</dbReference>
<keyword evidence="11" id="KW-1003">Cell membrane</keyword>
<evidence type="ECO:0000256" key="7">
    <source>
        <dbReference type="ARBA" id="ARBA00022989"/>
    </source>
</evidence>
<accession>A0A2T5BHE0</accession>
<dbReference type="GO" id="GO:0046933">
    <property type="term" value="F:proton-transporting ATP synthase activity, rotational mechanism"/>
    <property type="evidence" value="ECO:0007669"/>
    <property type="project" value="UniProtKB-UniRule"/>
</dbReference>
<dbReference type="AlphaFoldDB" id="A0A2T5BHE0"/>
<dbReference type="PROSITE" id="PS00449">
    <property type="entry name" value="ATPASE_A"/>
    <property type="match status" value="1"/>
</dbReference>
<dbReference type="EMBL" id="PZZZ01000001">
    <property type="protein sequence ID" value="PTM98417.1"/>
    <property type="molecule type" value="Genomic_DNA"/>
</dbReference>
<evidence type="ECO:0000256" key="2">
    <source>
        <dbReference type="ARBA" id="ARBA00006810"/>
    </source>
</evidence>
<gene>
    <name evidence="11" type="primary">atpB</name>
    <name evidence="13" type="ORF">C7449_10180</name>
</gene>
<dbReference type="NCBIfam" id="TIGR01131">
    <property type="entry name" value="ATP_synt_6_or_A"/>
    <property type="match status" value="1"/>
</dbReference>
<feature type="transmembrane region" description="Helical" evidence="11">
    <location>
        <begin position="200"/>
        <end position="226"/>
    </location>
</feature>
<evidence type="ECO:0000256" key="11">
    <source>
        <dbReference type="HAMAP-Rule" id="MF_01393"/>
    </source>
</evidence>
<keyword evidence="7 11" id="KW-1133">Transmembrane helix</keyword>
<evidence type="ECO:0000256" key="4">
    <source>
        <dbReference type="ARBA" id="ARBA00022547"/>
    </source>
</evidence>
<keyword evidence="4 11" id="KW-0138">CF(0)</keyword>
<dbReference type="PANTHER" id="PTHR11410">
    <property type="entry name" value="ATP SYNTHASE SUBUNIT A"/>
    <property type="match status" value="1"/>
</dbReference>
<proteinExistence type="inferred from homology"/>
<keyword evidence="3 11" id="KW-0813">Transport</keyword>
<dbReference type="Proteomes" id="UP000241247">
    <property type="component" value="Unassembled WGS sequence"/>
</dbReference>
<feature type="transmembrane region" description="Helical" evidence="11">
    <location>
        <begin position="129"/>
        <end position="149"/>
    </location>
</feature>
<name>A0A2T5BHE0_MYCDI</name>
<feature type="transmembrane region" description="Helical" evidence="11">
    <location>
        <begin position="44"/>
        <end position="63"/>
    </location>
</feature>
<dbReference type="HAMAP" id="MF_01393">
    <property type="entry name" value="ATP_synth_a_bact"/>
    <property type="match status" value="1"/>
</dbReference>
<evidence type="ECO:0000256" key="10">
    <source>
        <dbReference type="ARBA" id="ARBA00023310"/>
    </source>
</evidence>
<dbReference type="PANTHER" id="PTHR11410:SF0">
    <property type="entry name" value="ATP SYNTHASE SUBUNIT A"/>
    <property type="match status" value="1"/>
</dbReference>
<dbReference type="GO" id="GO:0005886">
    <property type="term" value="C:plasma membrane"/>
    <property type="evidence" value="ECO:0007669"/>
    <property type="project" value="UniProtKB-SubCell"/>
</dbReference>
<comment type="caution">
    <text evidence="13">The sequence shown here is derived from an EMBL/GenBank/DDBJ whole genome shotgun (WGS) entry which is preliminary data.</text>
</comment>
<evidence type="ECO:0000256" key="3">
    <source>
        <dbReference type="ARBA" id="ARBA00022448"/>
    </source>
</evidence>
<feature type="transmembrane region" description="Helical" evidence="11">
    <location>
        <begin position="238"/>
        <end position="257"/>
    </location>
</feature>
<evidence type="ECO:0000256" key="8">
    <source>
        <dbReference type="ARBA" id="ARBA00023065"/>
    </source>
</evidence>
<protein>
    <recommendedName>
        <fullName evidence="11 12">ATP synthase subunit a</fullName>
    </recommendedName>
    <alternativeName>
        <fullName evidence="11">ATP synthase F0 sector subunit a</fullName>
    </alternativeName>
    <alternativeName>
        <fullName evidence="11">F-ATPase subunit 6</fullName>
    </alternativeName>
</protein>
<dbReference type="SUPFAM" id="SSF81336">
    <property type="entry name" value="F1F0 ATP synthase subunit A"/>
    <property type="match status" value="1"/>
</dbReference>
<comment type="subcellular location">
    <subcellularLocation>
        <location evidence="11 12">Cell membrane</location>
        <topology evidence="11 12">Multi-pass membrane protein</topology>
    </subcellularLocation>
    <subcellularLocation>
        <location evidence="1">Membrane</location>
        <topology evidence="1">Multi-pass membrane protein</topology>
    </subcellularLocation>
</comment>
<dbReference type="InterPro" id="IPR045083">
    <property type="entry name" value="ATP_synth_F0_asu_bact/mt"/>
</dbReference>
<evidence type="ECO:0000256" key="5">
    <source>
        <dbReference type="ARBA" id="ARBA00022692"/>
    </source>
</evidence>
<feature type="transmembrane region" description="Helical" evidence="11">
    <location>
        <begin position="158"/>
        <end position="180"/>
    </location>
</feature>
<dbReference type="FunFam" id="1.20.120.220:FF:000003">
    <property type="entry name" value="ATP synthase subunit a"/>
    <property type="match status" value="1"/>
</dbReference>
<dbReference type="GO" id="GO:0045259">
    <property type="term" value="C:proton-transporting ATP synthase complex"/>
    <property type="evidence" value="ECO:0007669"/>
    <property type="project" value="UniProtKB-KW"/>
</dbReference>
<dbReference type="Pfam" id="PF00119">
    <property type="entry name" value="ATP-synt_A"/>
    <property type="match status" value="1"/>
</dbReference>
<keyword evidence="5 11" id="KW-0812">Transmembrane</keyword>
<dbReference type="CDD" id="cd00310">
    <property type="entry name" value="ATP-synt_Fo_a_6"/>
    <property type="match status" value="1"/>
</dbReference>
<dbReference type="PRINTS" id="PR00123">
    <property type="entry name" value="ATPASEA"/>
</dbReference>
<dbReference type="NCBIfam" id="NF004482">
    <property type="entry name" value="PRK05815.2-4"/>
    <property type="match status" value="1"/>
</dbReference>
<keyword evidence="9 11" id="KW-0472">Membrane</keyword>
<organism evidence="13 14">
    <name type="scientific">Mycoplana dimorpha</name>
    <dbReference type="NCBI Taxonomy" id="28320"/>
    <lineage>
        <taxon>Bacteria</taxon>
        <taxon>Pseudomonadati</taxon>
        <taxon>Pseudomonadota</taxon>
        <taxon>Alphaproteobacteria</taxon>
        <taxon>Hyphomicrobiales</taxon>
        <taxon>Rhizobiaceae</taxon>
        <taxon>Mycoplana</taxon>
    </lineage>
</organism>
<reference evidence="13 14" key="1">
    <citation type="submission" date="2018-04" db="EMBL/GenBank/DDBJ databases">
        <title>Genomic Encyclopedia of Type Strains, Phase IV (KMG-IV): sequencing the most valuable type-strain genomes for metagenomic binning, comparative biology and taxonomic classification.</title>
        <authorList>
            <person name="Goeker M."/>
        </authorList>
    </citation>
    <scope>NUCLEOTIDE SEQUENCE [LARGE SCALE GENOMIC DNA]</scope>
    <source>
        <strain evidence="13 14">DSM 7138</strain>
    </source>
</reference>
<evidence type="ECO:0000313" key="14">
    <source>
        <dbReference type="Proteomes" id="UP000241247"/>
    </source>
</evidence>
<evidence type="ECO:0000313" key="13">
    <source>
        <dbReference type="EMBL" id="PTM98417.1"/>
    </source>
</evidence>
<dbReference type="Gene3D" id="1.20.120.220">
    <property type="entry name" value="ATP synthase, F0 complex, subunit A"/>
    <property type="match status" value="1"/>
</dbReference>
<keyword evidence="6 11" id="KW-0375">Hydrogen ion transport</keyword>
<keyword evidence="14" id="KW-1185">Reference proteome</keyword>
<evidence type="ECO:0000256" key="1">
    <source>
        <dbReference type="ARBA" id="ARBA00004141"/>
    </source>
</evidence>
<keyword evidence="8 11" id="KW-0406">Ion transport</keyword>
<dbReference type="InterPro" id="IPR035908">
    <property type="entry name" value="F0_ATP_A_sf"/>
</dbReference>
<sequence>MKEYPPDGGKRERLAVSNDPTHQFLVNKIVPIEIGGIDFSFTNASLFMVASAAVAAGFLYMTTSQRGIIPSRMQSVSEMSYEFIASMLREGAGSSGMKFFPMVFSLFMFILTANLLGMMPYFFTVTSQIIVTFALALLVIGTVILYGFYKHGFGFLKLFVPQGVPGALLPLVVAIEIISFLSRPISLSVRLFANMLAGHITLKVFAGFVASLGALGALGVGGAVLPLMMTVALTGLEFLVAFLQAYVFAVLTCMYLNDAVHPGGH</sequence>
<feature type="transmembrane region" description="Helical" evidence="11">
    <location>
        <begin position="99"/>
        <end position="123"/>
    </location>
</feature>
<dbReference type="InterPro" id="IPR023011">
    <property type="entry name" value="ATP_synth_F0_asu_AS"/>
</dbReference>
<comment type="similarity">
    <text evidence="2 11 12">Belongs to the ATPase A chain family.</text>
</comment>
<keyword evidence="10 11" id="KW-0066">ATP synthesis</keyword>